<dbReference type="Pfam" id="PF07393">
    <property type="entry name" value="Sec10_HB"/>
    <property type="match status" value="1"/>
</dbReference>
<dbReference type="GO" id="GO:0006893">
    <property type="term" value="P:Golgi to plasma membrane transport"/>
    <property type="evidence" value="ECO:0007669"/>
    <property type="project" value="TreeGrafter"/>
</dbReference>
<sequence>MALERCHMLSRLENEPGHAQMIFDVLLNYLIEHVDYGVELGIHTVPIPETKSSQPVIYFFNIVSQANTIVHLLEKHFVDVLVPLVINSSKMNECQNKKKTMLDETEMKIQAGLDRFHRVIYEHLLQFQYNSAGAMCVICDVNEYMKCVKTLHSPLVNSLFDSLHSLCNLLLVKPENLDQVCNGEQLAGLERSILLNFIQLRSDYKTQKLVNSIKNLTS</sequence>
<dbReference type="AlphaFoldDB" id="A0A8D8V9J0"/>
<accession>A0A8D8V9J0</accession>
<name>A0A8D8V9J0_9HEMI</name>
<protein>
    <submittedName>
        <fullName evidence="2">Exocyst complex component 5</fullName>
    </submittedName>
</protein>
<dbReference type="PANTHER" id="PTHR12100">
    <property type="entry name" value="SEC10"/>
    <property type="match status" value="1"/>
</dbReference>
<reference evidence="2" key="1">
    <citation type="submission" date="2021-05" db="EMBL/GenBank/DDBJ databases">
        <authorList>
            <person name="Alioto T."/>
            <person name="Alioto T."/>
            <person name="Gomez Garrido J."/>
        </authorList>
    </citation>
    <scope>NUCLEOTIDE SEQUENCE</scope>
</reference>
<evidence type="ECO:0000313" key="2">
    <source>
        <dbReference type="EMBL" id="CAG6719399.1"/>
    </source>
</evidence>
<dbReference type="EMBL" id="HBUF01358729">
    <property type="protein sequence ID" value="CAG6719399.1"/>
    <property type="molecule type" value="Transcribed_RNA"/>
</dbReference>
<feature type="domain" description="Exocyst complex component Sec10-like alpha-helical bundle" evidence="1">
    <location>
        <begin position="115"/>
        <end position="211"/>
    </location>
</feature>
<dbReference type="InterPro" id="IPR009976">
    <property type="entry name" value="Sec10-like"/>
</dbReference>
<dbReference type="GO" id="GO:0006887">
    <property type="term" value="P:exocytosis"/>
    <property type="evidence" value="ECO:0007669"/>
    <property type="project" value="TreeGrafter"/>
</dbReference>
<dbReference type="PANTHER" id="PTHR12100:SF0">
    <property type="entry name" value="EXOCYST COMPLEX COMPONENT 5"/>
    <property type="match status" value="1"/>
</dbReference>
<dbReference type="InterPro" id="IPR048627">
    <property type="entry name" value="Sec10_HB"/>
</dbReference>
<proteinExistence type="predicted"/>
<dbReference type="GO" id="GO:0000145">
    <property type="term" value="C:exocyst"/>
    <property type="evidence" value="ECO:0007669"/>
    <property type="project" value="TreeGrafter"/>
</dbReference>
<evidence type="ECO:0000259" key="1">
    <source>
        <dbReference type="Pfam" id="PF07393"/>
    </source>
</evidence>
<organism evidence="2">
    <name type="scientific">Cacopsylla melanoneura</name>
    <dbReference type="NCBI Taxonomy" id="428564"/>
    <lineage>
        <taxon>Eukaryota</taxon>
        <taxon>Metazoa</taxon>
        <taxon>Ecdysozoa</taxon>
        <taxon>Arthropoda</taxon>
        <taxon>Hexapoda</taxon>
        <taxon>Insecta</taxon>
        <taxon>Pterygota</taxon>
        <taxon>Neoptera</taxon>
        <taxon>Paraneoptera</taxon>
        <taxon>Hemiptera</taxon>
        <taxon>Sternorrhyncha</taxon>
        <taxon>Psylloidea</taxon>
        <taxon>Psyllidae</taxon>
        <taxon>Psyllinae</taxon>
        <taxon>Cacopsylla</taxon>
    </lineage>
</organism>